<dbReference type="EMBL" id="VJEZ01000009">
    <property type="protein sequence ID" value="MWZ40308.1"/>
    <property type="molecule type" value="Genomic_DNA"/>
</dbReference>
<evidence type="ECO:0000313" key="9">
    <source>
        <dbReference type="Proteomes" id="UP000469081"/>
    </source>
</evidence>
<dbReference type="AlphaFoldDB" id="A0A6I4RT05"/>
<dbReference type="GO" id="GO:0043103">
    <property type="term" value="P:hypoxanthine salvage"/>
    <property type="evidence" value="ECO:0007669"/>
    <property type="project" value="TreeGrafter"/>
</dbReference>
<dbReference type="GO" id="GO:0004000">
    <property type="term" value="F:adenosine deaminase activity"/>
    <property type="evidence" value="ECO:0007669"/>
    <property type="project" value="TreeGrafter"/>
</dbReference>
<dbReference type="Gene3D" id="3.20.20.140">
    <property type="entry name" value="Metal-dependent hydrolases"/>
    <property type="match status" value="1"/>
</dbReference>
<evidence type="ECO:0000256" key="6">
    <source>
        <dbReference type="ARBA" id="ARBA00022833"/>
    </source>
</evidence>
<dbReference type="Proteomes" id="UP000469081">
    <property type="component" value="Unassembled WGS sequence"/>
</dbReference>
<dbReference type="InterPro" id="IPR006330">
    <property type="entry name" value="Ado/ade_deaminase"/>
</dbReference>
<dbReference type="GO" id="GO:0005829">
    <property type="term" value="C:cytosol"/>
    <property type="evidence" value="ECO:0007669"/>
    <property type="project" value="TreeGrafter"/>
</dbReference>
<evidence type="ECO:0000313" key="8">
    <source>
        <dbReference type="EMBL" id="MWZ40308.1"/>
    </source>
</evidence>
<dbReference type="RefSeq" id="WP_003038824.1">
    <property type="nucleotide sequence ID" value="NZ_VJEZ01000009.1"/>
</dbReference>
<comment type="caution">
    <text evidence="8">The sequence shown here is derived from an EMBL/GenBank/DDBJ whole genome shotgun (WGS) entry which is preliminary data.</text>
</comment>
<evidence type="ECO:0000256" key="1">
    <source>
        <dbReference type="ARBA" id="ARBA00001947"/>
    </source>
</evidence>
<reference evidence="8 9" key="1">
    <citation type="submission" date="2019-06" db="EMBL/GenBank/DDBJ databases">
        <title>Phylogeography and genetic diversity of Francisella tularensis subsp. holarctica in France (1947-2018).</title>
        <authorList>
            <person name="Kevin M."/>
            <person name="Madani N."/>
            <person name="Maurin M."/>
        </authorList>
    </citation>
    <scope>NUCLEOTIDE SEQUENCE [LARGE SCALE GENOMIC DNA]</scope>
    <source>
        <strain evidence="8 9">ATCC 15482</strain>
    </source>
</reference>
<keyword evidence="5" id="KW-0378">Hydrolase</keyword>
<dbReference type="SUPFAM" id="SSF51556">
    <property type="entry name" value="Metallo-dependent hydrolases"/>
    <property type="match status" value="1"/>
</dbReference>
<dbReference type="PANTHER" id="PTHR11409:SF43">
    <property type="entry name" value="ADENOSINE DEAMINASE"/>
    <property type="match status" value="1"/>
</dbReference>
<dbReference type="EC" id="3.5.4.4" evidence="3"/>
<dbReference type="GO" id="GO:0046103">
    <property type="term" value="P:inosine biosynthetic process"/>
    <property type="evidence" value="ECO:0007669"/>
    <property type="project" value="TreeGrafter"/>
</dbReference>
<evidence type="ECO:0000256" key="3">
    <source>
        <dbReference type="ARBA" id="ARBA00012784"/>
    </source>
</evidence>
<evidence type="ECO:0000256" key="2">
    <source>
        <dbReference type="ARBA" id="ARBA00006676"/>
    </source>
</evidence>
<dbReference type="InterPro" id="IPR001365">
    <property type="entry name" value="A_deaminase_dom"/>
</dbReference>
<evidence type="ECO:0000256" key="5">
    <source>
        <dbReference type="ARBA" id="ARBA00022801"/>
    </source>
</evidence>
<comment type="similarity">
    <text evidence="2">Belongs to the metallo-dependent hydrolases superfamily. Adenosine and AMP deaminases family.</text>
</comment>
<evidence type="ECO:0000256" key="4">
    <source>
        <dbReference type="ARBA" id="ARBA00022723"/>
    </source>
</evidence>
<feature type="domain" description="Adenosine deaminase" evidence="7">
    <location>
        <begin position="9"/>
        <end position="338"/>
    </location>
</feature>
<evidence type="ECO:0000259" key="7">
    <source>
        <dbReference type="Pfam" id="PF00962"/>
    </source>
</evidence>
<dbReference type="PANTHER" id="PTHR11409">
    <property type="entry name" value="ADENOSINE DEAMINASE"/>
    <property type="match status" value="1"/>
</dbReference>
<keyword evidence="6" id="KW-0862">Zinc</keyword>
<proteinExistence type="inferred from homology"/>
<dbReference type="Pfam" id="PF00962">
    <property type="entry name" value="A_deaminase"/>
    <property type="match status" value="1"/>
</dbReference>
<comment type="cofactor">
    <cofactor evidence="1">
        <name>Zn(2+)</name>
        <dbReference type="ChEBI" id="CHEBI:29105"/>
    </cofactor>
</comment>
<sequence>MRDKIFSIPKVVLHDHLDGGLRVDTIIELAAKHNIKLPKYTSAELLEWFYGEFSSKDFDRCFAAFNIAGAVMQTKEGLERVAFEFVEDHALDNVIYVEARFCPYFHRNQDLSYAEIIESISAGFARAKRKYDIEAGILVCGMYSLSDDINLELAELCTKYSQIVGYDVAGMDIAGDVSKVLPKTLEFLRYNNVKFTVHSGEFSSISNIKASILSGASRIGHGCNLYKTKDLDLLREVIALLIDRNIHIESNVSSNVALGIVDSFENHSYQRMLADNISIALNTDDRLMLRNITMTDEYYNAYLKNNLSFANMVIMNLNAARAAFINDDSKQKIIAKLKSFAKAEVL</sequence>
<keyword evidence="4" id="KW-0479">Metal-binding</keyword>
<dbReference type="GO" id="GO:0046872">
    <property type="term" value="F:metal ion binding"/>
    <property type="evidence" value="ECO:0007669"/>
    <property type="project" value="UniProtKB-KW"/>
</dbReference>
<dbReference type="GO" id="GO:0006154">
    <property type="term" value="P:adenosine catabolic process"/>
    <property type="evidence" value="ECO:0007669"/>
    <property type="project" value="TreeGrafter"/>
</dbReference>
<organism evidence="8 9">
    <name type="scientific">Francisella tularensis</name>
    <dbReference type="NCBI Taxonomy" id="263"/>
    <lineage>
        <taxon>Bacteria</taxon>
        <taxon>Pseudomonadati</taxon>
        <taxon>Pseudomonadota</taxon>
        <taxon>Gammaproteobacteria</taxon>
        <taxon>Thiotrichales</taxon>
        <taxon>Francisellaceae</taxon>
        <taxon>Francisella</taxon>
    </lineage>
</organism>
<accession>A0A6I4RT05</accession>
<name>A0A6I4RT05_FRATU</name>
<dbReference type="InterPro" id="IPR032466">
    <property type="entry name" value="Metal_Hydrolase"/>
</dbReference>
<gene>
    <name evidence="8" type="ORF">FNC33_07135</name>
</gene>
<protein>
    <recommendedName>
        <fullName evidence="3">adenosine deaminase</fullName>
        <ecNumber evidence="3">3.5.4.4</ecNumber>
    </recommendedName>
</protein>